<dbReference type="InterPro" id="IPR000380">
    <property type="entry name" value="Topo_IA"/>
</dbReference>
<evidence type="ECO:0000256" key="5">
    <source>
        <dbReference type="ARBA" id="ARBA00032877"/>
    </source>
</evidence>
<dbReference type="InterPro" id="IPR013824">
    <property type="entry name" value="Topo_IA_cen_sub1"/>
</dbReference>
<evidence type="ECO:0000256" key="3">
    <source>
        <dbReference type="ARBA" id="ARBA00031985"/>
    </source>
</evidence>
<dbReference type="GO" id="GO:0003917">
    <property type="term" value="F:DNA topoisomerase type I (single strand cut, ATP-independent) activity"/>
    <property type="evidence" value="ECO:0007669"/>
    <property type="project" value="InterPro"/>
</dbReference>
<dbReference type="AlphaFoldDB" id="A0A2N2DZB7"/>
<dbReference type="PANTHER" id="PTHR11390">
    <property type="entry name" value="PROKARYOTIC DNA TOPOISOMERASE"/>
    <property type="match status" value="1"/>
</dbReference>
<organism evidence="7 8">
    <name type="scientific">Candidatus Falkowbacteria bacterium HGW-Falkowbacteria-2</name>
    <dbReference type="NCBI Taxonomy" id="2013769"/>
    <lineage>
        <taxon>Bacteria</taxon>
        <taxon>Candidatus Falkowiibacteriota</taxon>
    </lineage>
</organism>
<keyword evidence="1 7" id="KW-0413">Isomerase</keyword>
<dbReference type="GO" id="GO:0006310">
    <property type="term" value="P:DNA recombination"/>
    <property type="evidence" value="ECO:0007669"/>
    <property type="project" value="TreeGrafter"/>
</dbReference>
<dbReference type="PRINTS" id="PR00417">
    <property type="entry name" value="PRTPISMRASEI"/>
</dbReference>
<dbReference type="PROSITE" id="PS52039">
    <property type="entry name" value="TOPO_IA_2"/>
    <property type="match status" value="1"/>
</dbReference>
<dbReference type="SUPFAM" id="SSF56712">
    <property type="entry name" value="Prokaryotic type I DNA topoisomerase"/>
    <property type="match status" value="1"/>
</dbReference>
<evidence type="ECO:0000256" key="1">
    <source>
        <dbReference type="ARBA" id="ARBA00023235"/>
    </source>
</evidence>
<dbReference type="Proteomes" id="UP000233325">
    <property type="component" value="Unassembled WGS sequence"/>
</dbReference>
<gene>
    <name evidence="7" type="ORF">CVU83_02580</name>
</gene>
<dbReference type="GO" id="GO:0006265">
    <property type="term" value="P:DNA topological change"/>
    <property type="evidence" value="ECO:0007669"/>
    <property type="project" value="InterPro"/>
</dbReference>
<dbReference type="InterPro" id="IPR023405">
    <property type="entry name" value="Topo_IA_core_domain"/>
</dbReference>
<feature type="domain" description="Topo IA-type catalytic" evidence="6">
    <location>
        <begin position="109"/>
        <end position="225"/>
    </location>
</feature>
<dbReference type="InterPro" id="IPR003601">
    <property type="entry name" value="Topo_IA_2"/>
</dbReference>
<proteinExistence type="predicted"/>
<dbReference type="EMBL" id="PHAH01000033">
    <property type="protein sequence ID" value="PKM87797.1"/>
    <property type="molecule type" value="Genomic_DNA"/>
</dbReference>
<dbReference type="GO" id="GO:0043597">
    <property type="term" value="C:cytoplasmic replication fork"/>
    <property type="evidence" value="ECO:0007669"/>
    <property type="project" value="TreeGrafter"/>
</dbReference>
<accession>A0A2N2DZB7</accession>
<evidence type="ECO:0000313" key="8">
    <source>
        <dbReference type="Proteomes" id="UP000233325"/>
    </source>
</evidence>
<reference evidence="7 8" key="1">
    <citation type="journal article" date="2017" name="ISME J.">
        <title>Potential for microbial H2 and metal transformations associated with novel bacteria and archaea in deep terrestrial subsurface sediments.</title>
        <authorList>
            <person name="Hernsdorf A.W."/>
            <person name="Amano Y."/>
            <person name="Miyakawa K."/>
            <person name="Ise K."/>
            <person name="Suzuki Y."/>
            <person name="Anantharaman K."/>
            <person name="Probst A."/>
            <person name="Burstein D."/>
            <person name="Thomas B.C."/>
            <person name="Banfield J.F."/>
        </authorList>
    </citation>
    <scope>NUCLEOTIDE SEQUENCE [LARGE SCALE GENOMIC DNA]</scope>
    <source>
        <strain evidence="7">HGW-Falkowbacteria-2</strain>
    </source>
</reference>
<evidence type="ECO:0000313" key="7">
    <source>
        <dbReference type="EMBL" id="PKM87797.1"/>
    </source>
</evidence>
<dbReference type="GO" id="GO:0003677">
    <property type="term" value="F:DNA binding"/>
    <property type="evidence" value="ECO:0007669"/>
    <property type="project" value="InterPro"/>
</dbReference>
<sequence length="225" mass="26024">LCTLLEPHEYDYNWKRWSIDSLPIIPHKYDVKIIENDGVKKQFNVIKSLIEKSEGVINCGDAGQEGELIQRWVLKLAGFNKEFKRLWISSLTEEAIKEGFKKLKSSNDFELLYQAGSARAICDWLIGMNATRAYTTKVSTDGKLLSIGRVQTPTLAMIVNRYLEIMNFIPKKYWELKTLFKNVIFSYEKAKFENPEDANEILGKITNKILIKIKQTGIHIRLFLC</sequence>
<feature type="non-terminal residue" evidence="7">
    <location>
        <position position="1"/>
    </location>
</feature>
<dbReference type="Gene3D" id="1.10.460.10">
    <property type="entry name" value="Topoisomerase I, domain 2"/>
    <property type="match status" value="1"/>
</dbReference>
<dbReference type="Gene3D" id="3.40.50.140">
    <property type="match status" value="1"/>
</dbReference>
<evidence type="ECO:0000259" key="6">
    <source>
        <dbReference type="PROSITE" id="PS52039"/>
    </source>
</evidence>
<evidence type="ECO:0000256" key="2">
    <source>
        <dbReference type="ARBA" id="ARBA00030003"/>
    </source>
</evidence>
<dbReference type="InterPro" id="IPR013497">
    <property type="entry name" value="Topo_IA_cen"/>
</dbReference>
<comment type="caution">
    <text evidence="7">The sequence shown here is derived from an EMBL/GenBank/DDBJ whole genome shotgun (WGS) entry which is preliminary data.</text>
</comment>
<dbReference type="SMART" id="SM00436">
    <property type="entry name" value="TOP1Bc"/>
    <property type="match status" value="1"/>
</dbReference>
<protein>
    <recommendedName>
        <fullName evidence="5">Omega-protein</fullName>
    </recommendedName>
    <alternativeName>
        <fullName evidence="4">Relaxing enzyme</fullName>
    </alternativeName>
    <alternativeName>
        <fullName evidence="2">Swivelase</fullName>
    </alternativeName>
    <alternativeName>
        <fullName evidence="3">Untwisting enzyme</fullName>
    </alternativeName>
</protein>
<dbReference type="Pfam" id="PF01131">
    <property type="entry name" value="Topoisom_bac"/>
    <property type="match status" value="1"/>
</dbReference>
<dbReference type="PANTHER" id="PTHR11390:SF21">
    <property type="entry name" value="DNA TOPOISOMERASE 3-ALPHA"/>
    <property type="match status" value="1"/>
</dbReference>
<name>A0A2N2DZB7_9BACT</name>
<evidence type="ECO:0000256" key="4">
    <source>
        <dbReference type="ARBA" id="ARBA00032235"/>
    </source>
</evidence>
<dbReference type="GO" id="GO:0006281">
    <property type="term" value="P:DNA repair"/>
    <property type="evidence" value="ECO:0007669"/>
    <property type="project" value="TreeGrafter"/>
</dbReference>